<feature type="non-terminal residue" evidence="1">
    <location>
        <position position="1"/>
    </location>
</feature>
<proteinExistence type="predicted"/>
<comment type="caution">
    <text evidence="1">The sequence shown here is derived from an EMBL/GenBank/DDBJ whole genome shotgun (WGS) entry which is preliminary data.</text>
</comment>
<organism evidence="1 2">
    <name type="scientific">Scutellospora calospora</name>
    <dbReference type="NCBI Taxonomy" id="85575"/>
    <lineage>
        <taxon>Eukaryota</taxon>
        <taxon>Fungi</taxon>
        <taxon>Fungi incertae sedis</taxon>
        <taxon>Mucoromycota</taxon>
        <taxon>Glomeromycotina</taxon>
        <taxon>Glomeromycetes</taxon>
        <taxon>Diversisporales</taxon>
        <taxon>Gigasporaceae</taxon>
        <taxon>Scutellospora</taxon>
    </lineage>
</organism>
<dbReference type="Proteomes" id="UP000789860">
    <property type="component" value="Unassembled WGS sequence"/>
</dbReference>
<evidence type="ECO:0000313" key="1">
    <source>
        <dbReference type="EMBL" id="CAG8720275.1"/>
    </source>
</evidence>
<evidence type="ECO:0000313" key="2">
    <source>
        <dbReference type="Proteomes" id="UP000789860"/>
    </source>
</evidence>
<protein>
    <submittedName>
        <fullName evidence="1">2133_t:CDS:1</fullName>
    </submittedName>
</protein>
<feature type="non-terminal residue" evidence="1">
    <location>
        <position position="106"/>
    </location>
</feature>
<keyword evidence="2" id="KW-1185">Reference proteome</keyword>
<name>A0ACA9PQ43_9GLOM</name>
<dbReference type="EMBL" id="CAJVPM010047179">
    <property type="protein sequence ID" value="CAG8720275.1"/>
    <property type="molecule type" value="Genomic_DNA"/>
</dbReference>
<sequence length="106" mass="12335">QEPQIFIRASAIKSLINDRQFWIDVEQLRNILGPVKQAVKNLEFRTTILADIFVELIKMAIAIQETSVLYNSQFRRDCDFLEAGIYKNYVFRKAIEIWKQIGGGDI</sequence>
<gene>
    <name evidence="1" type="ORF">SCALOS_LOCUS11229</name>
</gene>
<accession>A0ACA9PQ43</accession>
<reference evidence="1" key="1">
    <citation type="submission" date="2021-06" db="EMBL/GenBank/DDBJ databases">
        <authorList>
            <person name="Kallberg Y."/>
            <person name="Tangrot J."/>
            <person name="Rosling A."/>
        </authorList>
    </citation>
    <scope>NUCLEOTIDE SEQUENCE</scope>
    <source>
        <strain evidence="1">AU212A</strain>
    </source>
</reference>